<reference evidence="1 2" key="1">
    <citation type="submission" date="2011-08" db="EMBL/GenBank/DDBJ databases">
        <title>The Genome Sequence of Clostridium orbiscindens 1_3_50AFAA.</title>
        <authorList>
            <consortium name="The Broad Institute Genome Sequencing Platform"/>
            <person name="Earl A."/>
            <person name="Ward D."/>
            <person name="Feldgarden M."/>
            <person name="Gevers D."/>
            <person name="Daigneault M."/>
            <person name="Strauss J."/>
            <person name="Allen-Vercoe E."/>
            <person name="Young S.K."/>
            <person name="Zeng Q."/>
            <person name="Gargeya S."/>
            <person name="Fitzgerald M."/>
            <person name="Haas B."/>
            <person name="Abouelleil A."/>
            <person name="Alvarado L."/>
            <person name="Arachchi H.M."/>
            <person name="Berlin A."/>
            <person name="Brown A."/>
            <person name="Chapman S.B."/>
            <person name="Chen Z."/>
            <person name="Dunbar C."/>
            <person name="Freedman E."/>
            <person name="Gearin G."/>
            <person name="Gellesch M."/>
            <person name="Goldberg J."/>
            <person name="Griggs A."/>
            <person name="Gujja S."/>
            <person name="Heiman D."/>
            <person name="Howarth C."/>
            <person name="Larson L."/>
            <person name="Lui A."/>
            <person name="MacDonald P.J.P."/>
            <person name="Montmayeur A."/>
            <person name="Murphy C."/>
            <person name="Neiman D."/>
            <person name="Pearson M."/>
            <person name="Priest M."/>
            <person name="Roberts A."/>
            <person name="Saif S."/>
            <person name="Shea T."/>
            <person name="Shenoy N."/>
            <person name="Sisk P."/>
            <person name="Stolte C."/>
            <person name="Sykes S."/>
            <person name="Wortman J."/>
            <person name="Nusbaum C."/>
            <person name="Birren B."/>
        </authorList>
    </citation>
    <scope>NUCLEOTIDE SEQUENCE [LARGE SCALE GENOMIC DNA]</scope>
    <source>
        <strain evidence="1 2">1_3_50AFAA</strain>
    </source>
</reference>
<organism evidence="1 2">
    <name type="scientific">Flavonifractor plautii 1_3_50AFAA</name>
    <dbReference type="NCBI Taxonomy" id="742738"/>
    <lineage>
        <taxon>Bacteria</taxon>
        <taxon>Bacillati</taxon>
        <taxon>Bacillota</taxon>
        <taxon>Clostridia</taxon>
        <taxon>Eubacteriales</taxon>
        <taxon>Oscillospiraceae</taxon>
        <taxon>Flavonifractor</taxon>
    </lineage>
</organism>
<dbReference type="RefSeq" id="WP_044941543.1">
    <property type="nucleotide sequence ID" value="NZ_KN174163.1"/>
</dbReference>
<proteinExistence type="predicted"/>
<protein>
    <recommendedName>
        <fullName evidence="3">DUF5044 domain-containing protein</fullName>
    </recommendedName>
</protein>
<accession>A0A096CIW2</accession>
<name>A0A096CIW2_FLAPL</name>
<evidence type="ECO:0000313" key="1">
    <source>
        <dbReference type="EMBL" id="KGF54737.1"/>
    </source>
</evidence>
<gene>
    <name evidence="1" type="ORF">HMPREF9460_02545</name>
</gene>
<dbReference type="eggNOG" id="ENOG502ZJ97">
    <property type="taxonomic scope" value="Bacteria"/>
</dbReference>
<dbReference type="InterPro" id="IPR032243">
    <property type="entry name" value="DUF5044"/>
</dbReference>
<dbReference type="HOGENOM" id="CLU_1292554_0_0_9"/>
<dbReference type="Proteomes" id="UP000029585">
    <property type="component" value="Unassembled WGS sequence"/>
</dbReference>
<dbReference type="PATRIC" id="fig|742738.3.peg.2611"/>
<sequence length="222" mass="24616">MARRPTNPARRKRRTAVCAVLLPLLLAALLLVLDFPFLTAQGALAAIQERYAFGPGEVIARFGPQQEGMPPLRYYIVRDGDWFAWCSVERDGLFWRPGALTAAHLDGEAPLAILASPAFGGRSQELTVVSGGPDVAAVEVDYLSGFDLPLRLKTARREAPEDQCFFFTLEDPYHGLPLHASPSACFRVRCYDADGKLLYESPYPARWLEYPILDSHLKVVTP</sequence>
<evidence type="ECO:0008006" key="3">
    <source>
        <dbReference type="Google" id="ProtNLM"/>
    </source>
</evidence>
<evidence type="ECO:0000313" key="2">
    <source>
        <dbReference type="Proteomes" id="UP000029585"/>
    </source>
</evidence>
<dbReference type="EMBL" id="ADLO01000080">
    <property type="protein sequence ID" value="KGF54737.1"/>
    <property type="molecule type" value="Genomic_DNA"/>
</dbReference>
<dbReference type="Pfam" id="PF16447">
    <property type="entry name" value="DUF5044"/>
    <property type="match status" value="1"/>
</dbReference>
<dbReference type="AlphaFoldDB" id="A0A096CIW2"/>
<keyword evidence="2" id="KW-1185">Reference proteome</keyword>
<comment type="caution">
    <text evidence="1">The sequence shown here is derived from an EMBL/GenBank/DDBJ whole genome shotgun (WGS) entry which is preliminary data.</text>
</comment>